<dbReference type="AlphaFoldDB" id="P96006"/>
<evidence type="ECO:0000256" key="1">
    <source>
        <dbReference type="ARBA" id="ARBA00022679"/>
    </source>
</evidence>
<dbReference type="PANTHER" id="PTHR19136">
    <property type="entry name" value="MOLYBDENUM COFACTOR GUANYLYLTRANSFERASE"/>
    <property type="match status" value="1"/>
</dbReference>
<protein>
    <submittedName>
        <fullName evidence="4">GTP:adenosylcobinamide-phosphate guanylyltransferase</fullName>
    </submittedName>
    <submittedName>
        <fullName evidence="3">Orf c05017 protein</fullName>
    </submittedName>
</protein>
<dbReference type="PANTHER" id="PTHR19136:SF86">
    <property type="entry name" value="ADENOSYLCOBINAMIDE-PHOSPHATE GUANYLYLTRANSFERASE"/>
    <property type="match status" value="1"/>
</dbReference>
<dbReference type="GO" id="GO:0016779">
    <property type="term" value="F:nucleotidyltransferase activity"/>
    <property type="evidence" value="ECO:0007669"/>
    <property type="project" value="UniProtKB-KW"/>
</dbReference>
<sequence length="179" mass="20525">MLEHLIKISRRNWSSLKVIILAGGRGKRITLFKPFLVVCGKPLISWAFDAVNKLSDKVYLGINQSHPLFTIFKHSIFKIFPTPDISYENDVKYVVESLGPPILVLPVDIAFINNNIINNLIERCAVDMCTLKSYGSYLGVTYWTGLNFSNYTDIEVKEKLYNINTWEDYIKANKECNIL</sequence>
<feature type="domain" description="MobA-like NTP transferase" evidence="2">
    <location>
        <begin position="18"/>
        <end position="126"/>
    </location>
</feature>
<dbReference type="PATRIC" id="fig|2287.9.peg.57"/>
<dbReference type="EMBL" id="Y08257">
    <property type="protein sequence ID" value="CAA69518.1"/>
    <property type="molecule type" value="Genomic_DNA"/>
</dbReference>
<keyword evidence="1 4" id="KW-0808">Transferase</keyword>
<dbReference type="SUPFAM" id="SSF53448">
    <property type="entry name" value="Nucleotide-diphospho-sugar transferases"/>
    <property type="match status" value="1"/>
</dbReference>
<evidence type="ECO:0000313" key="3">
    <source>
        <dbReference type="EMBL" id="CAA69518.1"/>
    </source>
</evidence>
<dbReference type="Pfam" id="PF12804">
    <property type="entry name" value="NTP_transf_3"/>
    <property type="match status" value="1"/>
</dbReference>
<dbReference type="Proteomes" id="UP000076770">
    <property type="component" value="Chromosome i"/>
</dbReference>
<name>P96006_SACSO</name>
<reference evidence="4" key="2">
    <citation type="submission" date="2016-04" db="EMBL/GenBank/DDBJ databases">
        <authorList>
            <person name="Evans L.H."/>
            <person name="Alamgir A."/>
            <person name="Owens N."/>
            <person name="Weber N.D."/>
            <person name="Virtaneva K."/>
            <person name="Barbian K."/>
            <person name="Babar A."/>
            <person name="Rosenke K."/>
        </authorList>
    </citation>
    <scope>NUCLEOTIDE SEQUENCE</scope>
    <source>
        <strain evidence="4">P1</strain>
    </source>
</reference>
<reference evidence="3" key="1">
    <citation type="journal article" date="1996" name="Mol. Microbiol.">
        <title>Organizational characteristics and information content of an archaeal genome: 156 kb of sequence from Sulfolobus solfataricus P2.</title>
        <authorList>
            <person name="Sensen C.W."/>
            <person name="Klenk H.P."/>
            <person name="Singh R.K."/>
            <person name="Allard G."/>
            <person name="Chan C.C."/>
            <person name="Liu Q.Y."/>
            <person name="Penny S.L."/>
            <person name="Young F."/>
            <person name="Schenk M.E."/>
            <person name="Gaasterland T."/>
            <person name="Doolittle W.F."/>
            <person name="Ragan M.A."/>
            <person name="Charlebois R.L."/>
        </authorList>
    </citation>
    <scope>NUCLEOTIDE SEQUENCE</scope>
    <source>
        <strain evidence="3">P2</strain>
    </source>
</reference>
<gene>
    <name evidence="3" type="primary">orf c05017</name>
    <name evidence="4" type="ORF">SSOP1_0055</name>
</gene>
<dbReference type="Gene3D" id="3.90.550.10">
    <property type="entry name" value="Spore Coat Polysaccharide Biosynthesis Protein SpsA, Chain A"/>
    <property type="match status" value="1"/>
</dbReference>
<evidence type="ECO:0000313" key="4">
    <source>
        <dbReference type="EMBL" id="SAI83609.1"/>
    </source>
</evidence>
<evidence type="ECO:0000313" key="5">
    <source>
        <dbReference type="Proteomes" id="UP000076770"/>
    </source>
</evidence>
<keyword evidence="4" id="KW-0548">Nucleotidyltransferase</keyword>
<accession>P96006</accession>
<dbReference type="PIR" id="S75434">
    <property type="entry name" value="S75434"/>
</dbReference>
<proteinExistence type="predicted"/>
<dbReference type="EMBL" id="LT549890">
    <property type="protein sequence ID" value="SAI83609.1"/>
    <property type="molecule type" value="Genomic_DNA"/>
</dbReference>
<dbReference type="InterPro" id="IPR025877">
    <property type="entry name" value="MobA-like_NTP_Trfase"/>
</dbReference>
<organism evidence="3">
    <name type="scientific">Saccharolobus solfataricus</name>
    <name type="common">Sulfolobus solfataricus</name>
    <dbReference type="NCBI Taxonomy" id="2287"/>
    <lineage>
        <taxon>Archaea</taxon>
        <taxon>Thermoproteota</taxon>
        <taxon>Thermoprotei</taxon>
        <taxon>Sulfolobales</taxon>
        <taxon>Sulfolobaceae</taxon>
        <taxon>Saccharolobus</taxon>
    </lineage>
</organism>
<dbReference type="InterPro" id="IPR029044">
    <property type="entry name" value="Nucleotide-diphossugar_trans"/>
</dbReference>
<reference evidence="5" key="3">
    <citation type="submission" date="2016-04" db="EMBL/GenBank/DDBJ databases">
        <authorList>
            <person name="Shah S.A."/>
            <person name="Garrett R.A."/>
        </authorList>
    </citation>
    <scope>NUCLEOTIDE SEQUENCE [LARGE SCALE GENOMIC DNA]</scope>
    <source>
        <strain evidence="5">ATCC 35091 / DSM 1616 / JCM 8930 / NBRC 15331 / P1</strain>
    </source>
</reference>
<evidence type="ECO:0000259" key="2">
    <source>
        <dbReference type="Pfam" id="PF12804"/>
    </source>
</evidence>
<dbReference type="SMR" id="P96006"/>